<dbReference type="Proteomes" id="UP000249524">
    <property type="component" value="Unassembled WGS sequence"/>
</dbReference>
<keyword evidence="2" id="KW-1185">Reference proteome</keyword>
<protein>
    <submittedName>
        <fullName evidence="1">DUF2958 domain-containing protein</fullName>
    </submittedName>
</protein>
<sequence length="140" mass="15046">MTDTQPDDDGLVLIPDALRPRLAANAAEPDGDHVPVLKLFNPSGPGTWLITELDPDGDTMFGLCDLDMGCPELGSVSLRELTGVTLPFGLTIERDIHFEGRLPISQWAEIARRCGSIREAEQIVRTVAPASDTAPAVDPD</sequence>
<comment type="caution">
    <text evidence="1">The sequence shown here is derived from an EMBL/GenBank/DDBJ whole genome shotgun (WGS) entry which is preliminary data.</text>
</comment>
<dbReference type="OrthoDB" id="1070337at2"/>
<dbReference type="RefSeq" id="WP_111275684.1">
    <property type="nucleotide sequence ID" value="NZ_QFYS01000003.1"/>
</dbReference>
<evidence type="ECO:0000313" key="2">
    <source>
        <dbReference type="Proteomes" id="UP000249524"/>
    </source>
</evidence>
<dbReference type="Pfam" id="PF11171">
    <property type="entry name" value="DUF2958"/>
    <property type="match status" value="1"/>
</dbReference>
<accession>A0A328BI95</accession>
<evidence type="ECO:0000313" key="1">
    <source>
        <dbReference type="EMBL" id="RAK66375.1"/>
    </source>
</evidence>
<gene>
    <name evidence="1" type="ORF">DJ019_09010</name>
</gene>
<dbReference type="EMBL" id="QFYS01000003">
    <property type="protein sequence ID" value="RAK66375.1"/>
    <property type="molecule type" value="Genomic_DNA"/>
</dbReference>
<dbReference type="AlphaFoldDB" id="A0A328BI95"/>
<organism evidence="1 2">
    <name type="scientific">Phenylobacterium kunshanense</name>
    <dbReference type="NCBI Taxonomy" id="1445034"/>
    <lineage>
        <taxon>Bacteria</taxon>
        <taxon>Pseudomonadati</taxon>
        <taxon>Pseudomonadota</taxon>
        <taxon>Alphaproteobacteria</taxon>
        <taxon>Caulobacterales</taxon>
        <taxon>Caulobacteraceae</taxon>
        <taxon>Phenylobacterium</taxon>
    </lineage>
</organism>
<reference evidence="1 2" key="1">
    <citation type="submission" date="2018-05" db="EMBL/GenBank/DDBJ databases">
        <authorList>
            <person name="Lanie J.A."/>
            <person name="Ng W.-L."/>
            <person name="Kazmierczak K.M."/>
            <person name="Andrzejewski T.M."/>
            <person name="Davidsen T.M."/>
            <person name="Wayne K.J."/>
            <person name="Tettelin H."/>
            <person name="Glass J.I."/>
            <person name="Rusch D."/>
            <person name="Podicherti R."/>
            <person name="Tsui H.-C.T."/>
            <person name="Winkler M.E."/>
        </authorList>
    </citation>
    <scope>NUCLEOTIDE SEQUENCE [LARGE SCALE GENOMIC DNA]</scope>
    <source>
        <strain evidence="1 2">BUT-10</strain>
    </source>
</reference>
<dbReference type="InterPro" id="IPR021341">
    <property type="entry name" value="DUF2958"/>
</dbReference>
<proteinExistence type="predicted"/>
<name>A0A328BI95_9CAUL</name>